<sequence length="19" mass="2380">MHSFYKMETYNKKLVLHLP</sequence>
<dbReference type="EMBL" id="GGEC01084562">
    <property type="protein sequence ID" value="MBX65046.1"/>
    <property type="molecule type" value="Transcribed_RNA"/>
</dbReference>
<evidence type="ECO:0000313" key="1">
    <source>
        <dbReference type="EMBL" id="MBX65046.1"/>
    </source>
</evidence>
<protein>
    <submittedName>
        <fullName evidence="1">Uncharacterized protein</fullName>
    </submittedName>
</protein>
<accession>A0A2P2QDH5</accession>
<reference evidence="1" key="1">
    <citation type="submission" date="2018-02" db="EMBL/GenBank/DDBJ databases">
        <title>Rhizophora mucronata_Transcriptome.</title>
        <authorList>
            <person name="Meera S.P."/>
            <person name="Sreeshan A."/>
            <person name="Augustine A."/>
        </authorList>
    </citation>
    <scope>NUCLEOTIDE SEQUENCE</scope>
    <source>
        <tissue evidence="1">Leaf</tissue>
    </source>
</reference>
<organism evidence="1">
    <name type="scientific">Rhizophora mucronata</name>
    <name type="common">Asiatic mangrove</name>
    <dbReference type="NCBI Taxonomy" id="61149"/>
    <lineage>
        <taxon>Eukaryota</taxon>
        <taxon>Viridiplantae</taxon>
        <taxon>Streptophyta</taxon>
        <taxon>Embryophyta</taxon>
        <taxon>Tracheophyta</taxon>
        <taxon>Spermatophyta</taxon>
        <taxon>Magnoliopsida</taxon>
        <taxon>eudicotyledons</taxon>
        <taxon>Gunneridae</taxon>
        <taxon>Pentapetalae</taxon>
        <taxon>rosids</taxon>
        <taxon>fabids</taxon>
        <taxon>Malpighiales</taxon>
        <taxon>Rhizophoraceae</taxon>
        <taxon>Rhizophora</taxon>
    </lineage>
</organism>
<name>A0A2P2QDH5_RHIMU</name>
<dbReference type="AlphaFoldDB" id="A0A2P2QDH5"/>
<proteinExistence type="predicted"/>